<feature type="compositionally biased region" description="Polar residues" evidence="1">
    <location>
        <begin position="1"/>
        <end position="12"/>
    </location>
</feature>
<comment type="caution">
    <text evidence="2">The sequence shown here is derived from an EMBL/GenBank/DDBJ whole genome shotgun (WGS) entry which is preliminary data.</text>
</comment>
<sequence>MSIPQHQTSDDTPATGPTLAASSTPDNSFPWQWQDHECFVKVSFDFPTSTRPPWQKLGFLIPLAADVYELSQGVKKACDRAITLNRNDLSDLHAVGKDIKGLARIFMPDGSDIFANRTASGRVRIESVSDLFTNAERREGYCVVSVRVVLSVIERPLQLITLPTGPPSVQTVGTKAFKFLRDPTLTSDTTHRDMESAILQTPPGTVHTSGASMPGVFARRINALWIGSVDHVNGDEEMKNLDTSLTPPWIIQLPELPPLTFNDYSIASNAGISNILKQSGSRIELAVRLVDRLSGPYSGLMPEDLRLPGNVVVSVKHGEKQKSLICKALEEALRNFGARPENKKTLASTLFHENFKPEWEFQLWILPQAARPKKLFRFNGGLVNFLDTAMVSGGNLRMYVEAHIVPKREEQREQVGTTAEEELSPSIASTETLAEEDLSSEEEITAERRRRIERCAEEIREFSRGVPEEDRDTKDFLQAMADRLWEGFNRDDE</sequence>
<organism evidence="2 3">
    <name type="scientific">Cercospora berteroae</name>
    <dbReference type="NCBI Taxonomy" id="357750"/>
    <lineage>
        <taxon>Eukaryota</taxon>
        <taxon>Fungi</taxon>
        <taxon>Dikarya</taxon>
        <taxon>Ascomycota</taxon>
        <taxon>Pezizomycotina</taxon>
        <taxon>Dothideomycetes</taxon>
        <taxon>Dothideomycetidae</taxon>
        <taxon>Mycosphaerellales</taxon>
        <taxon>Mycosphaerellaceae</taxon>
        <taxon>Cercospora</taxon>
    </lineage>
</organism>
<accession>A0A2S6BRF3</accession>
<dbReference type="EMBL" id="PNEN01001793">
    <property type="protein sequence ID" value="PPJ50067.1"/>
    <property type="molecule type" value="Genomic_DNA"/>
</dbReference>
<feature type="region of interest" description="Disordered" evidence="1">
    <location>
        <begin position="1"/>
        <end position="26"/>
    </location>
</feature>
<dbReference type="AlphaFoldDB" id="A0A2S6BRF3"/>
<keyword evidence="3" id="KW-1185">Reference proteome</keyword>
<dbReference type="OrthoDB" id="3642939at2759"/>
<evidence type="ECO:0000313" key="3">
    <source>
        <dbReference type="Proteomes" id="UP000237631"/>
    </source>
</evidence>
<evidence type="ECO:0000256" key="1">
    <source>
        <dbReference type="SAM" id="MobiDB-lite"/>
    </source>
</evidence>
<dbReference type="Proteomes" id="UP000237631">
    <property type="component" value="Unassembled WGS sequence"/>
</dbReference>
<reference evidence="3" key="1">
    <citation type="journal article" date="2017" name="bioRxiv">
        <title>Conservation of a gene cluster reveals novel cercosporin biosynthetic mechanisms and extends production to the genus Colletotrichum.</title>
        <authorList>
            <person name="de Jonge R."/>
            <person name="Ebert M.K."/>
            <person name="Huitt-Roehl C.R."/>
            <person name="Pal P."/>
            <person name="Suttle J.C."/>
            <person name="Spanner R.E."/>
            <person name="Neubauer J.D."/>
            <person name="Jurick W.M.II."/>
            <person name="Stott K.A."/>
            <person name="Secor G.A."/>
            <person name="Thomma B.P.H.J."/>
            <person name="Van de Peer Y."/>
            <person name="Townsend C.A."/>
            <person name="Bolton M.D."/>
        </authorList>
    </citation>
    <scope>NUCLEOTIDE SEQUENCE [LARGE SCALE GENOMIC DNA]</scope>
    <source>
        <strain evidence="3">CBS538.71</strain>
    </source>
</reference>
<proteinExistence type="predicted"/>
<feature type="region of interest" description="Disordered" evidence="1">
    <location>
        <begin position="410"/>
        <end position="447"/>
    </location>
</feature>
<evidence type="ECO:0000313" key="2">
    <source>
        <dbReference type="EMBL" id="PPJ50067.1"/>
    </source>
</evidence>
<gene>
    <name evidence="2" type="ORF">CBER1_05078</name>
</gene>
<protein>
    <submittedName>
        <fullName evidence="2">Uncharacterized protein</fullName>
    </submittedName>
</protein>
<feature type="compositionally biased region" description="Acidic residues" evidence="1">
    <location>
        <begin position="433"/>
        <end position="444"/>
    </location>
</feature>
<name>A0A2S6BRF3_9PEZI</name>